<evidence type="ECO:0000313" key="2">
    <source>
        <dbReference type="Proteomes" id="UP001060085"/>
    </source>
</evidence>
<evidence type="ECO:0000313" key="1">
    <source>
        <dbReference type="EMBL" id="KAI5649593.1"/>
    </source>
</evidence>
<reference evidence="2" key="1">
    <citation type="journal article" date="2023" name="Nat. Plants">
        <title>Single-cell RNA sequencing provides a high-resolution roadmap for understanding the multicellular compartmentation of specialized metabolism.</title>
        <authorList>
            <person name="Sun S."/>
            <person name="Shen X."/>
            <person name="Li Y."/>
            <person name="Li Y."/>
            <person name="Wang S."/>
            <person name="Li R."/>
            <person name="Zhang H."/>
            <person name="Shen G."/>
            <person name="Guo B."/>
            <person name="Wei J."/>
            <person name="Xu J."/>
            <person name="St-Pierre B."/>
            <person name="Chen S."/>
            <person name="Sun C."/>
        </authorList>
    </citation>
    <scope>NUCLEOTIDE SEQUENCE [LARGE SCALE GENOMIC DNA]</scope>
</reference>
<name>A0ACB9ZPT0_CATRO</name>
<protein>
    <submittedName>
        <fullName evidence="1">Uncharacterized protein</fullName>
    </submittedName>
</protein>
<keyword evidence="2" id="KW-1185">Reference proteome</keyword>
<comment type="caution">
    <text evidence="1">The sequence shown here is derived from an EMBL/GenBank/DDBJ whole genome shotgun (WGS) entry which is preliminary data.</text>
</comment>
<organism evidence="1 2">
    <name type="scientific">Catharanthus roseus</name>
    <name type="common">Madagascar periwinkle</name>
    <name type="synonym">Vinca rosea</name>
    <dbReference type="NCBI Taxonomy" id="4058"/>
    <lineage>
        <taxon>Eukaryota</taxon>
        <taxon>Viridiplantae</taxon>
        <taxon>Streptophyta</taxon>
        <taxon>Embryophyta</taxon>
        <taxon>Tracheophyta</taxon>
        <taxon>Spermatophyta</taxon>
        <taxon>Magnoliopsida</taxon>
        <taxon>eudicotyledons</taxon>
        <taxon>Gunneridae</taxon>
        <taxon>Pentapetalae</taxon>
        <taxon>asterids</taxon>
        <taxon>lamiids</taxon>
        <taxon>Gentianales</taxon>
        <taxon>Apocynaceae</taxon>
        <taxon>Rauvolfioideae</taxon>
        <taxon>Vinceae</taxon>
        <taxon>Catharanthinae</taxon>
        <taxon>Catharanthus</taxon>
    </lineage>
</organism>
<dbReference type="Proteomes" id="UP001060085">
    <property type="component" value="Linkage Group LG08"/>
</dbReference>
<dbReference type="EMBL" id="CM044708">
    <property type="protein sequence ID" value="KAI5649593.1"/>
    <property type="molecule type" value="Genomic_DNA"/>
</dbReference>
<gene>
    <name evidence="1" type="ORF">M9H77_35598</name>
</gene>
<proteinExistence type="predicted"/>
<accession>A0ACB9ZPT0</accession>
<sequence length="165" mass="19149">MDAHNFQPLHSVGESCIPTTKNLLYSKFSSIPCPLVSTARLKQYLHFLNDVRHRYLRIIYRVQGSLELSFFRVIVIIRFRLTRNGIISVQSINLIIVVIDGSVQYRRKTYDALRSMKAPSLSFEHSRDWDPYLDISIFSLQVRYVKSFGSLAMSNFSALLQEDEI</sequence>